<keyword evidence="1" id="KW-0067">ATP-binding</keyword>
<feature type="domain" description="ATP-grasp" evidence="2">
    <location>
        <begin position="94"/>
        <end position="273"/>
    </location>
</feature>
<keyword evidence="3" id="KW-0436">Ligase</keyword>
<dbReference type="PANTHER" id="PTHR21621">
    <property type="entry name" value="RIBOSOMAL PROTEIN S6 MODIFICATION PROTEIN"/>
    <property type="match status" value="1"/>
</dbReference>
<evidence type="ECO:0000313" key="4">
    <source>
        <dbReference type="Proteomes" id="UP001519064"/>
    </source>
</evidence>
<proteinExistence type="predicted"/>
<dbReference type="RefSeq" id="WP_209238108.1">
    <property type="nucleotide sequence ID" value="NZ_JADKMA010000014.1"/>
</dbReference>
<dbReference type="SUPFAM" id="SSF56059">
    <property type="entry name" value="Glutathione synthetase ATP-binding domain-like"/>
    <property type="match status" value="1"/>
</dbReference>
<comment type="caution">
    <text evidence="3">The sequence shown here is derived from an EMBL/GenBank/DDBJ whole genome shotgun (WGS) entry which is preliminary data.</text>
</comment>
<evidence type="ECO:0000313" key="3">
    <source>
        <dbReference type="EMBL" id="MBO8191014.1"/>
    </source>
</evidence>
<gene>
    <name evidence="3" type="ORF">ITI46_04780</name>
</gene>
<dbReference type="Gene3D" id="3.40.50.20">
    <property type="match status" value="1"/>
</dbReference>
<dbReference type="GO" id="GO:0016874">
    <property type="term" value="F:ligase activity"/>
    <property type="evidence" value="ECO:0007669"/>
    <property type="project" value="UniProtKB-KW"/>
</dbReference>
<dbReference type="Gene3D" id="3.30.470.20">
    <property type="entry name" value="ATP-grasp fold, B domain"/>
    <property type="match status" value="1"/>
</dbReference>
<evidence type="ECO:0000256" key="1">
    <source>
        <dbReference type="PROSITE-ProRule" id="PRU00409"/>
    </source>
</evidence>
<evidence type="ECO:0000259" key="2">
    <source>
        <dbReference type="PROSITE" id="PS50975"/>
    </source>
</evidence>
<dbReference type="PROSITE" id="PS50975">
    <property type="entry name" value="ATP_GRASP"/>
    <property type="match status" value="1"/>
</dbReference>
<name>A0ABS3X6K6_9ACTN</name>
<sequence length="298" mass="30999">MRVALITSRPGHPLLSATTALLSPHHQVEVIDPEASDGPAPYAEVPGGPLADVHLLKARTPRAIALARALEHRGGVVLNSAAATELCQDRTEMAALARRAGLPFARTRTVGALRQLAGTRLARPVVVKSRHSRRGDLVARVDGAEDLRALCAVWAAEPVVVQPFTANDGWDRKVWVIAGQLFAALRRSELAGAERGPAVPLGPDDVPEGWYELARKVGSVFRLDVYGLDLIETADGPLIVDINAFPGARGQAGAPQALAELVLRKGAAVQALAQAQAAQGAAGQAAAGHAAAPPATAP</sequence>
<reference evidence="3 4" key="1">
    <citation type="submission" date="2020-11" db="EMBL/GenBank/DDBJ databases">
        <title>Streptomyces spirodelae sp. nov., isolated from duckweed.</title>
        <authorList>
            <person name="Saimee Y."/>
            <person name="Duangmal K."/>
        </authorList>
    </citation>
    <scope>NUCLEOTIDE SEQUENCE [LARGE SCALE GENOMIC DNA]</scope>
    <source>
        <strain evidence="3 4">S16-07</strain>
    </source>
</reference>
<protein>
    <submittedName>
        <fullName evidence="3">Alpha-L-glutamate ligase</fullName>
    </submittedName>
</protein>
<organism evidence="3 4">
    <name type="scientific">Streptomyces oryzae</name>
    <dbReference type="NCBI Taxonomy" id="1434886"/>
    <lineage>
        <taxon>Bacteria</taxon>
        <taxon>Bacillati</taxon>
        <taxon>Actinomycetota</taxon>
        <taxon>Actinomycetes</taxon>
        <taxon>Kitasatosporales</taxon>
        <taxon>Streptomycetaceae</taxon>
        <taxon>Streptomyces</taxon>
    </lineage>
</organism>
<dbReference type="InterPro" id="IPR011761">
    <property type="entry name" value="ATP-grasp"/>
</dbReference>
<dbReference type="Pfam" id="PF08443">
    <property type="entry name" value="RimK"/>
    <property type="match status" value="1"/>
</dbReference>
<accession>A0ABS3X6K6</accession>
<dbReference type="EMBL" id="JADKMA010000014">
    <property type="protein sequence ID" value="MBO8191014.1"/>
    <property type="molecule type" value="Genomic_DNA"/>
</dbReference>
<keyword evidence="4" id="KW-1185">Reference proteome</keyword>
<dbReference type="PANTHER" id="PTHR21621:SF0">
    <property type="entry name" value="BETA-CITRYLGLUTAMATE SYNTHASE B-RELATED"/>
    <property type="match status" value="1"/>
</dbReference>
<dbReference type="InterPro" id="IPR013651">
    <property type="entry name" value="ATP-grasp_RimK-type"/>
</dbReference>
<dbReference type="Proteomes" id="UP001519064">
    <property type="component" value="Unassembled WGS sequence"/>
</dbReference>
<keyword evidence="1" id="KW-0547">Nucleotide-binding</keyword>